<evidence type="ECO:0000256" key="1">
    <source>
        <dbReference type="SAM" id="Phobius"/>
    </source>
</evidence>
<evidence type="ECO:0008006" key="3">
    <source>
        <dbReference type="Google" id="ProtNLM"/>
    </source>
</evidence>
<organism evidence="2">
    <name type="scientific">metagenome</name>
    <dbReference type="NCBI Taxonomy" id="256318"/>
    <lineage>
        <taxon>unclassified sequences</taxon>
        <taxon>metagenomes</taxon>
    </lineage>
</organism>
<keyword evidence="1" id="KW-0812">Transmembrane</keyword>
<dbReference type="EMBL" id="CZKA01000037">
    <property type="protein sequence ID" value="CUR57580.1"/>
    <property type="molecule type" value="Genomic_DNA"/>
</dbReference>
<proteinExistence type="predicted"/>
<accession>A0A2P2C6E7</accession>
<gene>
    <name evidence="2" type="ORF">NOCA2420088</name>
</gene>
<reference evidence="2" key="1">
    <citation type="submission" date="2015-08" db="EMBL/GenBank/DDBJ databases">
        <authorList>
            <person name="Babu N.S."/>
            <person name="Beckwith C.J."/>
            <person name="Beseler K.G."/>
            <person name="Brison A."/>
            <person name="Carone J.V."/>
            <person name="Caskin T.P."/>
            <person name="Diamond M."/>
            <person name="Durham M.E."/>
            <person name="Foxe J.M."/>
            <person name="Go M."/>
            <person name="Henderson B.A."/>
            <person name="Jones I.B."/>
            <person name="McGettigan J.A."/>
            <person name="Micheletti S.J."/>
            <person name="Nasrallah M.E."/>
            <person name="Ortiz D."/>
            <person name="Piller C.R."/>
            <person name="Privatt S.R."/>
            <person name="Schneider S.L."/>
            <person name="Sharp S."/>
            <person name="Smith T.C."/>
            <person name="Stanton J.D."/>
            <person name="Ullery H.E."/>
            <person name="Wilson R.J."/>
            <person name="Serrano M.G."/>
            <person name="Buck G."/>
            <person name="Lee V."/>
            <person name="Wang Y."/>
            <person name="Carvalho R."/>
            <person name="Voegtly L."/>
            <person name="Shi R."/>
            <person name="Duckworth R."/>
            <person name="Johnson A."/>
            <person name="Loviza R."/>
            <person name="Walstead R."/>
            <person name="Shah Z."/>
            <person name="Kiflezghi M."/>
            <person name="Wade K."/>
            <person name="Ball S.L."/>
            <person name="Bradley K.W."/>
            <person name="Asai D.J."/>
            <person name="Bowman C.A."/>
            <person name="Russell D.A."/>
            <person name="Pope W.H."/>
            <person name="Jacobs-Sera D."/>
            <person name="Hendrix R.W."/>
            <person name="Hatfull G.F."/>
        </authorList>
    </citation>
    <scope>NUCLEOTIDE SEQUENCE</scope>
</reference>
<dbReference type="AlphaFoldDB" id="A0A2P2C6E7"/>
<feature type="transmembrane region" description="Helical" evidence="1">
    <location>
        <begin position="12"/>
        <end position="39"/>
    </location>
</feature>
<evidence type="ECO:0000313" key="2">
    <source>
        <dbReference type="EMBL" id="CUR57580.1"/>
    </source>
</evidence>
<name>A0A2P2C6E7_9ZZZZ</name>
<keyword evidence="1" id="KW-1133">Transmembrane helix</keyword>
<keyword evidence="1" id="KW-0472">Membrane</keyword>
<sequence length="89" mass="9516">MYFDDGHMDAGWGITAMVVMMLLFLVVIGLGVLAAVLVARGGPSPSKATPAISTLAAEEILAERLARGEIDATEYAERMQALTTQHRRA</sequence>
<protein>
    <recommendedName>
        <fullName evidence="3">SHOCT domain-containing protein</fullName>
    </recommendedName>
</protein>